<sequence length="321" mass="35753">MLALTAASANDLYAMVCREVLARGRRTAPRGMQTTEVLGAHLRLTEPRRRFIAVPPARVLNPAFAVAEALWILSGSDEPWIFNYNRSLEQYADDGRLQGAYGPRMRRWHDEVDQLAHVRCLLMRDPDSRQAVIQLYDPQRDTRGHRDVPCTLNYRFFVRRGRLDMHTTMRSNDVWLGLPYDLFTATILHELMAGWLNVEVGTYHHHVDSLHLYAQHDQAAAEVAASVVEPSPVMAALSAPTDGFTDFLTSVVNSTVSQDAGAPWRNMAALLASYRVWNAGDRPAARALAAGIDDDLGEALRGWYTRLTRLSSLSAATAGGL</sequence>
<evidence type="ECO:0000313" key="5">
    <source>
        <dbReference type="Proteomes" id="UP000677082"/>
    </source>
</evidence>
<evidence type="ECO:0000256" key="1">
    <source>
        <dbReference type="ARBA" id="ARBA00022603"/>
    </source>
</evidence>
<evidence type="ECO:0000313" key="4">
    <source>
        <dbReference type="EMBL" id="GIM97949.1"/>
    </source>
</evidence>
<evidence type="ECO:0000259" key="3">
    <source>
        <dbReference type="Pfam" id="PF00303"/>
    </source>
</evidence>
<proteinExistence type="predicted"/>
<dbReference type="GO" id="GO:0032259">
    <property type="term" value="P:methylation"/>
    <property type="evidence" value="ECO:0007669"/>
    <property type="project" value="UniProtKB-KW"/>
</dbReference>
<keyword evidence="5" id="KW-1185">Reference proteome</keyword>
<dbReference type="GO" id="GO:0006231">
    <property type="term" value="P:dTMP biosynthetic process"/>
    <property type="evidence" value="ECO:0007669"/>
    <property type="project" value="TreeGrafter"/>
</dbReference>
<dbReference type="Gene3D" id="3.30.572.10">
    <property type="entry name" value="Thymidylate synthase/dCMP hydroxymethylase domain"/>
    <property type="match status" value="1"/>
</dbReference>
<dbReference type="AlphaFoldDB" id="A0A920BR26"/>
<keyword evidence="2" id="KW-0808">Transferase</keyword>
<dbReference type="PANTHER" id="PTHR11548:SF9">
    <property type="entry name" value="THYMIDYLATE SYNTHASE"/>
    <property type="match status" value="1"/>
</dbReference>
<dbReference type="InterPro" id="IPR023451">
    <property type="entry name" value="Thymidate_synth/dCMP_Mease_dom"/>
</dbReference>
<dbReference type="GO" id="GO:0004799">
    <property type="term" value="F:thymidylate synthase activity"/>
    <property type="evidence" value="ECO:0007669"/>
    <property type="project" value="TreeGrafter"/>
</dbReference>
<name>A0A920BR26_9ACTN</name>
<keyword evidence="1" id="KW-0489">Methyltransferase</keyword>
<dbReference type="EMBL" id="BOQN01000173">
    <property type="protein sequence ID" value="GIM97949.1"/>
    <property type="molecule type" value="Genomic_DNA"/>
</dbReference>
<dbReference type="PANTHER" id="PTHR11548">
    <property type="entry name" value="THYMIDYLATE SYNTHASE 1"/>
    <property type="match status" value="1"/>
</dbReference>
<dbReference type="CDD" id="cd00351">
    <property type="entry name" value="TS_Pyrimidine_HMase"/>
    <property type="match status" value="1"/>
</dbReference>
<accession>A0A920BR26</accession>
<organism evidence="4 5">
    <name type="scientific">Paractinoplanes toevensis</name>
    <dbReference type="NCBI Taxonomy" id="571911"/>
    <lineage>
        <taxon>Bacteria</taxon>
        <taxon>Bacillati</taxon>
        <taxon>Actinomycetota</taxon>
        <taxon>Actinomycetes</taxon>
        <taxon>Micromonosporales</taxon>
        <taxon>Micromonosporaceae</taxon>
        <taxon>Paractinoplanes</taxon>
    </lineage>
</organism>
<dbReference type="InterPro" id="IPR045097">
    <property type="entry name" value="Thymidate_synth/dCMP_Mease"/>
</dbReference>
<comment type="caution">
    <text evidence="4">The sequence shown here is derived from an EMBL/GenBank/DDBJ whole genome shotgun (WGS) entry which is preliminary data.</text>
</comment>
<dbReference type="Pfam" id="PF00303">
    <property type="entry name" value="Thymidylat_synt"/>
    <property type="match status" value="1"/>
</dbReference>
<dbReference type="GO" id="GO:0005829">
    <property type="term" value="C:cytosol"/>
    <property type="evidence" value="ECO:0007669"/>
    <property type="project" value="TreeGrafter"/>
</dbReference>
<reference evidence="4 5" key="1">
    <citation type="submission" date="2021-03" db="EMBL/GenBank/DDBJ databases">
        <title>Whole genome shotgun sequence of Actinoplanes toevensis NBRC 105298.</title>
        <authorList>
            <person name="Komaki H."/>
            <person name="Tamura T."/>
        </authorList>
    </citation>
    <scope>NUCLEOTIDE SEQUENCE [LARGE SCALE GENOMIC DNA]</scope>
    <source>
        <strain evidence="4 5">NBRC 105298</strain>
    </source>
</reference>
<dbReference type="RefSeq" id="WP_246608213.1">
    <property type="nucleotide sequence ID" value="NZ_BOQN01000173.1"/>
</dbReference>
<dbReference type="SUPFAM" id="SSF55831">
    <property type="entry name" value="Thymidylate synthase/dCMP hydroxymethylase"/>
    <property type="match status" value="1"/>
</dbReference>
<protein>
    <recommendedName>
        <fullName evidence="3">Thymidylate synthase/dCMP hydroxymethylase domain-containing protein</fullName>
    </recommendedName>
</protein>
<dbReference type="Proteomes" id="UP000677082">
    <property type="component" value="Unassembled WGS sequence"/>
</dbReference>
<feature type="domain" description="Thymidylate synthase/dCMP hydroxymethylase" evidence="3">
    <location>
        <begin position="13"/>
        <end position="235"/>
    </location>
</feature>
<dbReference type="InterPro" id="IPR036926">
    <property type="entry name" value="Thymidate_synth/dCMP_Mease_sf"/>
</dbReference>
<gene>
    <name evidence="4" type="ORF">Ato02nite_097420</name>
</gene>
<evidence type="ECO:0000256" key="2">
    <source>
        <dbReference type="ARBA" id="ARBA00022679"/>
    </source>
</evidence>